<protein>
    <recommendedName>
        <fullName evidence="1">D-inositol 3-phosphate glycosyltransferase</fullName>
    </recommendedName>
</protein>
<dbReference type="PANTHER" id="PTHR45947:SF3">
    <property type="entry name" value="SULFOQUINOVOSYL TRANSFERASE SQD2"/>
    <property type="match status" value="1"/>
</dbReference>
<proteinExistence type="predicted"/>
<name>A0A1L3MEN2_9MICO</name>
<reference evidence="5 6" key="1">
    <citation type="submission" date="2015-11" db="EMBL/GenBank/DDBJ databases">
        <authorList>
            <person name="Zhang Y."/>
            <person name="Guo Z."/>
        </authorList>
    </citation>
    <scope>NUCLEOTIDE SEQUENCE [LARGE SCALE GENOMIC DNA]</scope>
    <source>
        <strain evidence="5 6">YFY001</strain>
    </source>
</reference>
<keyword evidence="3" id="KW-0808">Transferase</keyword>
<evidence type="ECO:0000259" key="4">
    <source>
        <dbReference type="Pfam" id="PF13579"/>
    </source>
</evidence>
<dbReference type="Pfam" id="PF13692">
    <property type="entry name" value="Glyco_trans_1_4"/>
    <property type="match status" value="1"/>
</dbReference>
<evidence type="ECO:0000256" key="3">
    <source>
        <dbReference type="ARBA" id="ARBA00022679"/>
    </source>
</evidence>
<keyword evidence="6" id="KW-1185">Reference proteome</keyword>
<evidence type="ECO:0000256" key="2">
    <source>
        <dbReference type="ARBA" id="ARBA00022676"/>
    </source>
</evidence>
<dbReference type="KEGG" id="jte:ASJ30_03960"/>
<dbReference type="PANTHER" id="PTHR45947">
    <property type="entry name" value="SULFOQUINOVOSYL TRANSFERASE SQD2"/>
    <property type="match status" value="1"/>
</dbReference>
<dbReference type="InterPro" id="IPR050194">
    <property type="entry name" value="Glycosyltransferase_grp1"/>
</dbReference>
<dbReference type="AlphaFoldDB" id="A0A1L3MEN2"/>
<dbReference type="Pfam" id="PF13579">
    <property type="entry name" value="Glyco_trans_4_4"/>
    <property type="match status" value="1"/>
</dbReference>
<dbReference type="InterPro" id="IPR028098">
    <property type="entry name" value="Glyco_trans_4-like_N"/>
</dbReference>
<dbReference type="Proteomes" id="UP000182938">
    <property type="component" value="Chromosome"/>
</dbReference>
<evidence type="ECO:0000313" key="6">
    <source>
        <dbReference type="Proteomes" id="UP000182938"/>
    </source>
</evidence>
<dbReference type="EMBL" id="CP013290">
    <property type="protein sequence ID" value="APH00792.1"/>
    <property type="molecule type" value="Genomic_DNA"/>
</dbReference>
<organism evidence="5 6">
    <name type="scientific">Janibacter indicus</name>
    <dbReference type="NCBI Taxonomy" id="857417"/>
    <lineage>
        <taxon>Bacteria</taxon>
        <taxon>Bacillati</taxon>
        <taxon>Actinomycetota</taxon>
        <taxon>Actinomycetes</taxon>
        <taxon>Micrococcales</taxon>
        <taxon>Intrasporangiaceae</taxon>
        <taxon>Janibacter</taxon>
    </lineage>
</organism>
<evidence type="ECO:0000256" key="1">
    <source>
        <dbReference type="ARBA" id="ARBA00021292"/>
    </source>
</evidence>
<sequence length="340" mass="36480">MMHRILHVTDCYSTGVGRAIDSIVALTPEHQHHLLWAGDDDPGQAGFASARALPRGLPLRVRAVRRAVTRTGSDIVHAHSSRAGVYARLTKLDARVLYQPHAYKLLDPTLPRHARAAITLVERLLGPRTDAVLVLSEQERALAARLSPDATHVLLPNVPSLAPAVSPAPAFHARVRPAPVVVMAGRVSPQKDPGYLVAVAELLGRHSPDVTVRWLGGEEDPQLSTQLRAAGVEVTGWLAREDLVTALGEAGVYLHSAAYEGFPLSVLDAAACGLPVIVRDIPAFAGTPLTRVTRPEDAAATALEVLRGGDAWRTSRTGAEELLTSMDPAVQRARLAELYR</sequence>
<keyword evidence="2" id="KW-0328">Glycosyltransferase</keyword>
<dbReference type="GO" id="GO:1901137">
    <property type="term" value="P:carbohydrate derivative biosynthetic process"/>
    <property type="evidence" value="ECO:0007669"/>
    <property type="project" value="UniProtKB-ARBA"/>
</dbReference>
<dbReference type="GO" id="GO:0016757">
    <property type="term" value="F:glycosyltransferase activity"/>
    <property type="evidence" value="ECO:0007669"/>
    <property type="project" value="UniProtKB-KW"/>
</dbReference>
<dbReference type="SUPFAM" id="SSF53756">
    <property type="entry name" value="UDP-Glycosyltransferase/glycogen phosphorylase"/>
    <property type="match status" value="1"/>
</dbReference>
<gene>
    <name evidence="5" type="ORF">ASJ30_03960</name>
</gene>
<accession>A0A1L3MEN2</accession>
<dbReference type="Gene3D" id="3.40.50.2000">
    <property type="entry name" value="Glycogen Phosphorylase B"/>
    <property type="match status" value="2"/>
</dbReference>
<feature type="domain" description="Glycosyltransferase subfamily 4-like N-terminal" evidence="4">
    <location>
        <begin position="52"/>
        <end position="157"/>
    </location>
</feature>
<evidence type="ECO:0000313" key="5">
    <source>
        <dbReference type="EMBL" id="APH00792.1"/>
    </source>
</evidence>